<reference evidence="1 2" key="1">
    <citation type="journal article" date="2007" name="Int. J. Syst. Evol. Microbiol.">
        <title>Oceanobacillus profundus sp. nov., isolated from a deep-sea sediment core.</title>
        <authorList>
            <person name="Kim Y.G."/>
            <person name="Choi D.H."/>
            <person name="Hyun S."/>
            <person name="Cho B.C."/>
        </authorList>
    </citation>
    <scope>NUCLEOTIDE SEQUENCE [LARGE SCALE GENOMIC DNA]</scope>
    <source>
        <strain evidence="1 2">DSM 18246</strain>
    </source>
</reference>
<gene>
    <name evidence="1" type="ORF">D1B32_04635</name>
</gene>
<protein>
    <submittedName>
        <fullName evidence="1">Uncharacterized protein</fullName>
    </submittedName>
</protein>
<organism evidence="1 2">
    <name type="scientific">Oceanobacillus profundus</name>
    <dbReference type="NCBI Taxonomy" id="372463"/>
    <lineage>
        <taxon>Bacteria</taxon>
        <taxon>Bacillati</taxon>
        <taxon>Bacillota</taxon>
        <taxon>Bacilli</taxon>
        <taxon>Bacillales</taxon>
        <taxon>Bacillaceae</taxon>
        <taxon>Oceanobacillus</taxon>
    </lineage>
</organism>
<evidence type="ECO:0000313" key="1">
    <source>
        <dbReference type="EMBL" id="RHW34456.1"/>
    </source>
</evidence>
<evidence type="ECO:0000313" key="2">
    <source>
        <dbReference type="Proteomes" id="UP000285456"/>
    </source>
</evidence>
<dbReference type="RefSeq" id="WP_095309465.1">
    <property type="nucleotide sequence ID" value="NZ_JAMAWL010000009.1"/>
</dbReference>
<comment type="caution">
    <text evidence="1">The sequence shown here is derived from an EMBL/GenBank/DDBJ whole genome shotgun (WGS) entry which is preliminary data.</text>
</comment>
<dbReference type="OrthoDB" id="2706316at2"/>
<accession>A0A417YLT1</accession>
<proteinExistence type="predicted"/>
<dbReference type="Proteomes" id="UP000285456">
    <property type="component" value="Unassembled WGS sequence"/>
</dbReference>
<name>A0A417YLT1_9BACI</name>
<dbReference type="AlphaFoldDB" id="A0A417YLT1"/>
<dbReference type="EMBL" id="QWEH01000002">
    <property type="protein sequence ID" value="RHW34456.1"/>
    <property type="molecule type" value="Genomic_DNA"/>
</dbReference>
<keyword evidence="2" id="KW-1185">Reference proteome</keyword>
<sequence>MSYILPVTHFQYNDYQRRTIQEKGNKHFIESPFKVILEKEHQEISTKYDAINRGSKRLYDTRGADEDIAGELITGKGMHINDYV</sequence>